<organism evidence="3 4">
    <name type="scientific">Linum trigynum</name>
    <dbReference type="NCBI Taxonomy" id="586398"/>
    <lineage>
        <taxon>Eukaryota</taxon>
        <taxon>Viridiplantae</taxon>
        <taxon>Streptophyta</taxon>
        <taxon>Embryophyta</taxon>
        <taxon>Tracheophyta</taxon>
        <taxon>Spermatophyta</taxon>
        <taxon>Magnoliopsida</taxon>
        <taxon>eudicotyledons</taxon>
        <taxon>Gunneridae</taxon>
        <taxon>Pentapetalae</taxon>
        <taxon>rosids</taxon>
        <taxon>fabids</taxon>
        <taxon>Malpighiales</taxon>
        <taxon>Linaceae</taxon>
        <taxon>Linum</taxon>
    </lineage>
</organism>
<keyword evidence="4" id="KW-1185">Reference proteome</keyword>
<feature type="region of interest" description="Disordered" evidence="1">
    <location>
        <begin position="45"/>
        <end position="72"/>
    </location>
</feature>
<keyword evidence="2" id="KW-1133">Transmembrane helix</keyword>
<proteinExistence type="predicted"/>
<feature type="region of interest" description="Disordered" evidence="1">
    <location>
        <begin position="103"/>
        <end position="130"/>
    </location>
</feature>
<evidence type="ECO:0000256" key="1">
    <source>
        <dbReference type="SAM" id="MobiDB-lite"/>
    </source>
</evidence>
<dbReference type="EMBL" id="OZ034819">
    <property type="protein sequence ID" value="CAL1397314.1"/>
    <property type="molecule type" value="Genomic_DNA"/>
</dbReference>
<gene>
    <name evidence="3" type="ORF">LTRI10_LOCUS37622</name>
</gene>
<evidence type="ECO:0000256" key="2">
    <source>
        <dbReference type="SAM" id="Phobius"/>
    </source>
</evidence>
<reference evidence="3 4" key="1">
    <citation type="submission" date="2024-04" db="EMBL/GenBank/DDBJ databases">
        <authorList>
            <person name="Fracassetti M."/>
        </authorList>
    </citation>
    <scope>NUCLEOTIDE SEQUENCE [LARGE SCALE GENOMIC DNA]</scope>
</reference>
<evidence type="ECO:0000313" key="3">
    <source>
        <dbReference type="EMBL" id="CAL1397314.1"/>
    </source>
</evidence>
<dbReference type="AlphaFoldDB" id="A0AAV2FH09"/>
<protein>
    <submittedName>
        <fullName evidence="3">Uncharacterized protein</fullName>
    </submittedName>
</protein>
<evidence type="ECO:0000313" key="4">
    <source>
        <dbReference type="Proteomes" id="UP001497516"/>
    </source>
</evidence>
<sequence>MSRLWTLNPTRRRQVVAAIGSFMNLLMIYVSLGLELAQLIEEAHSNRTRTREPTDSNLTSSSEDEGEPTIPLNQMNTAVVEEEMSEITDEGVEATLRAKRKQATTVAADSIGGPAQKRKKRHSDERRGDFSNELREMRRLIKESVYTIARAMGESEPDITMRANLMNNLKKLDGLTTAQRVLACERLCQDPRDLRCFYNMEDDEDRLILVLDVLKK</sequence>
<keyword evidence="2" id="KW-0812">Transmembrane</keyword>
<dbReference type="Proteomes" id="UP001497516">
    <property type="component" value="Chromosome 6"/>
</dbReference>
<feature type="compositionally biased region" description="Basic and acidic residues" evidence="1">
    <location>
        <begin position="45"/>
        <end position="54"/>
    </location>
</feature>
<keyword evidence="2" id="KW-0472">Membrane</keyword>
<accession>A0AAV2FH09</accession>
<feature type="transmembrane region" description="Helical" evidence="2">
    <location>
        <begin position="15"/>
        <end position="37"/>
    </location>
</feature>
<name>A0AAV2FH09_9ROSI</name>